<evidence type="ECO:0000256" key="1">
    <source>
        <dbReference type="SAM" id="MobiDB-lite"/>
    </source>
</evidence>
<dbReference type="OMA" id="ADQFTIG"/>
<reference evidence="3" key="1">
    <citation type="submission" date="2020-12" db="UniProtKB">
        <authorList>
            <consortium name="WormBaseParasite"/>
        </authorList>
    </citation>
    <scope>IDENTIFICATION</scope>
    <source>
        <strain evidence="3">MHco3</strain>
    </source>
</reference>
<evidence type="ECO:0000313" key="3">
    <source>
        <dbReference type="WBParaSite" id="HCON_00064860-00001"/>
    </source>
</evidence>
<dbReference type="OrthoDB" id="5850368at2759"/>
<dbReference type="WBParaSite" id="HCON_00064860-00001">
    <property type="protein sequence ID" value="HCON_00064860-00001"/>
    <property type="gene ID" value="HCON_00064860"/>
</dbReference>
<sequence length="223" mass="25120">MGLFPTPQRPFERVHTDVIGPLPQCTDGSKFISIINTTTGYSPFFVVHGRCPITWSDILHELPPRPVFASDDFADQFAVGLQNIIITVGNEIATKTAQYKTGYDLQNKVYTTDISIGDLVLLHDDTVRPKLTKRWKGPFVVQIIDRPNIAITNLLGRQKRQLVHIDRLKLNSARSKSANTSISDAPNRPMEPAIEEASAVREQPPIRRSNRLQEKRRNNANNL</sequence>
<accession>A0A7I4Y9R3</accession>
<feature type="region of interest" description="Disordered" evidence="1">
    <location>
        <begin position="196"/>
        <end position="223"/>
    </location>
</feature>
<name>A0A7I4Y9R3_HAECO</name>
<proteinExistence type="predicted"/>
<protein>
    <submittedName>
        <fullName evidence="3">Reverse transcriptase domain-containing protein</fullName>
    </submittedName>
</protein>
<dbReference type="Proteomes" id="UP000025227">
    <property type="component" value="Unplaced"/>
</dbReference>
<organism evidence="2 3">
    <name type="scientific">Haemonchus contortus</name>
    <name type="common">Barber pole worm</name>
    <dbReference type="NCBI Taxonomy" id="6289"/>
    <lineage>
        <taxon>Eukaryota</taxon>
        <taxon>Metazoa</taxon>
        <taxon>Ecdysozoa</taxon>
        <taxon>Nematoda</taxon>
        <taxon>Chromadorea</taxon>
        <taxon>Rhabditida</taxon>
        <taxon>Rhabditina</taxon>
        <taxon>Rhabditomorpha</taxon>
        <taxon>Strongyloidea</taxon>
        <taxon>Trichostrongylidae</taxon>
        <taxon>Haemonchus</taxon>
    </lineage>
</organism>
<dbReference type="AlphaFoldDB" id="A0A7I4Y9R3"/>
<evidence type="ECO:0000313" key="2">
    <source>
        <dbReference type="Proteomes" id="UP000025227"/>
    </source>
</evidence>
<keyword evidence="2" id="KW-1185">Reference proteome</keyword>